<dbReference type="EMBL" id="BMAR01000027">
    <property type="protein sequence ID" value="GFR49057.1"/>
    <property type="molecule type" value="Genomic_DNA"/>
</dbReference>
<sequence>MRILILLGLCGLWLGSTGGSAFPGIQSNSGLEFMPRFTRVLKQDLTSVATYLLPTQQPQLCAGNCCQADSYASPYGLLYQNHSQQVFGGRTYTTFFYQFHAHHACDSTLDRQQCCTATADNVWIDVDPTLKVKYVSMNGQRLANSEQNEYGLKLGALNLNVAQAVSGIPITITVEGAADALCPPPGLAPIPGLCELVVQGTSASNPNACCPSTITENSDTAFPAPDHAFQCSASLDNSPFQLVFDGVSAPLVVAGQQYVSYNFRLAATDSCTADSVTDCCNAQLAYIDLKVTDLPITAVQLDGKSVTFTTSTWNEPNSASYRSLVVDNLNLVADDLGNAGLPLTVTVRLPTGSSGNVDLCDASSDPTQGACNYYLHSEDGFCCPSGLALPASSVPPPPAGTCAPATNVPASEASMSLQYYERMSSSATTTFAFLLANHNPSSGCDKPYCADVCSWTLYLDPSVASQVAVGHENPANNGRQIIQGGATASLTFTYGPAGESTTNFYVTLPAGGKGLSDLCARNALPGQGSKACAAVVRSSSVYIMVFFDESDVIIVAGSSPPPALPTCADPRPLSDSCLTVQPARYNTLQSSSVFEFAVSPASSSAACVPPSPPGNSATVHLLLAPAIVDQLTTRGNILPATGLTLDRTDGVRWTVSSTSAANMTFQVQGPLSIAEVCRQGVTSDQPSKTCVVEVIGDNGCFRGYVGAVADGLLVWVSPSSSGSKGVSVGVVVPAVVVPSVVLLLAIVL</sequence>
<evidence type="ECO:0000256" key="1">
    <source>
        <dbReference type="SAM" id="Phobius"/>
    </source>
</evidence>
<organism evidence="4 5">
    <name type="scientific">Astrephomene gubernaculifera</name>
    <dbReference type="NCBI Taxonomy" id="47775"/>
    <lineage>
        <taxon>Eukaryota</taxon>
        <taxon>Viridiplantae</taxon>
        <taxon>Chlorophyta</taxon>
        <taxon>core chlorophytes</taxon>
        <taxon>Chlorophyceae</taxon>
        <taxon>CS clade</taxon>
        <taxon>Chlamydomonadales</taxon>
        <taxon>Astrephomenaceae</taxon>
        <taxon>Astrephomene</taxon>
    </lineage>
</organism>
<proteinExistence type="predicted"/>
<name>A0AAD3HQG1_9CHLO</name>
<reference evidence="4 5" key="1">
    <citation type="journal article" date="2021" name="Sci. Rep.">
        <title>Genome sequencing of the multicellular alga Astrephomene provides insights into convergent evolution of germ-soma differentiation.</title>
        <authorList>
            <person name="Yamashita S."/>
            <person name="Yamamoto K."/>
            <person name="Matsuzaki R."/>
            <person name="Suzuki S."/>
            <person name="Yamaguchi H."/>
            <person name="Hirooka S."/>
            <person name="Minakuchi Y."/>
            <person name="Miyagishima S."/>
            <person name="Kawachi M."/>
            <person name="Toyoda A."/>
            <person name="Nozaki H."/>
        </authorList>
    </citation>
    <scope>NUCLEOTIDE SEQUENCE [LARGE SCALE GENOMIC DNA]</scope>
    <source>
        <strain evidence="4 5">NIES-4017</strain>
    </source>
</reference>
<feature type="non-terminal residue" evidence="4">
    <location>
        <position position="748"/>
    </location>
</feature>
<keyword evidence="1" id="KW-0812">Transmembrane</keyword>
<keyword evidence="2" id="KW-0732">Signal</keyword>
<feature type="transmembrane region" description="Helical" evidence="1">
    <location>
        <begin position="726"/>
        <end position="747"/>
    </location>
</feature>
<feature type="domain" description="Pherophorin" evidence="3">
    <location>
        <begin position="64"/>
        <end position="211"/>
    </location>
</feature>
<feature type="chain" id="PRO_5041916195" description="Pherophorin domain-containing protein" evidence="2">
    <location>
        <begin position="22"/>
        <end position="748"/>
    </location>
</feature>
<comment type="caution">
    <text evidence="4">The sequence shown here is derived from an EMBL/GenBank/DDBJ whole genome shotgun (WGS) entry which is preliminary data.</text>
</comment>
<keyword evidence="1" id="KW-0472">Membrane</keyword>
<feature type="signal peptide" evidence="2">
    <location>
        <begin position="1"/>
        <end position="21"/>
    </location>
</feature>
<evidence type="ECO:0000259" key="3">
    <source>
        <dbReference type="Pfam" id="PF12499"/>
    </source>
</evidence>
<feature type="domain" description="Pherophorin" evidence="3">
    <location>
        <begin position="228"/>
        <end position="384"/>
    </location>
</feature>
<keyword evidence="5" id="KW-1185">Reference proteome</keyword>
<evidence type="ECO:0000313" key="5">
    <source>
        <dbReference type="Proteomes" id="UP001054857"/>
    </source>
</evidence>
<dbReference type="Proteomes" id="UP001054857">
    <property type="component" value="Unassembled WGS sequence"/>
</dbReference>
<evidence type="ECO:0000256" key="2">
    <source>
        <dbReference type="SAM" id="SignalP"/>
    </source>
</evidence>
<dbReference type="Pfam" id="PF12499">
    <property type="entry name" value="DUF3707"/>
    <property type="match status" value="2"/>
</dbReference>
<evidence type="ECO:0000313" key="4">
    <source>
        <dbReference type="EMBL" id="GFR49057.1"/>
    </source>
</evidence>
<accession>A0AAD3HQG1</accession>
<keyword evidence="1" id="KW-1133">Transmembrane helix</keyword>
<dbReference type="AlphaFoldDB" id="A0AAD3HQG1"/>
<protein>
    <recommendedName>
        <fullName evidence="3">Pherophorin domain-containing protein</fullName>
    </recommendedName>
</protein>
<dbReference type="InterPro" id="IPR024616">
    <property type="entry name" value="Pherophorin"/>
</dbReference>
<gene>
    <name evidence="4" type="ORF">Agub_g11083</name>
</gene>